<dbReference type="EMBL" id="POUC01000854">
    <property type="protein sequence ID" value="PNG16182.1"/>
    <property type="molecule type" value="Genomic_DNA"/>
</dbReference>
<dbReference type="AlphaFoldDB" id="A0A2N8TAX0"/>
<reference evidence="3 4" key="1">
    <citation type="submission" date="2018-01" db="EMBL/GenBank/DDBJ databases">
        <title>Draft genome sequence of Streptomyces sp. 13K301.</title>
        <authorList>
            <person name="Sahin N."/>
            <person name="Saygin H."/>
            <person name="Ay H."/>
        </authorList>
    </citation>
    <scope>NUCLEOTIDE SEQUENCE [LARGE SCALE GENOMIC DNA]</scope>
    <source>
        <strain evidence="3 4">13K301</strain>
    </source>
</reference>
<comment type="caution">
    <text evidence="3">The sequence shown here is derived from an EMBL/GenBank/DDBJ whole genome shotgun (WGS) entry which is preliminary data.</text>
</comment>
<protein>
    <submittedName>
        <fullName evidence="3">Uncharacterized protein</fullName>
    </submittedName>
</protein>
<dbReference type="Proteomes" id="UP000235943">
    <property type="component" value="Unassembled WGS sequence"/>
</dbReference>
<keyword evidence="2" id="KW-0472">Membrane</keyword>
<evidence type="ECO:0000256" key="1">
    <source>
        <dbReference type="SAM" id="MobiDB-lite"/>
    </source>
</evidence>
<keyword evidence="2" id="KW-0812">Transmembrane</keyword>
<keyword evidence="4" id="KW-1185">Reference proteome</keyword>
<keyword evidence="2" id="KW-1133">Transmembrane helix</keyword>
<feature type="region of interest" description="Disordered" evidence="1">
    <location>
        <begin position="79"/>
        <end position="116"/>
    </location>
</feature>
<feature type="compositionally biased region" description="Basic residues" evidence="1">
    <location>
        <begin position="47"/>
        <end position="57"/>
    </location>
</feature>
<feature type="compositionally biased region" description="Low complexity" evidence="1">
    <location>
        <begin position="99"/>
        <end position="116"/>
    </location>
</feature>
<proteinExistence type="predicted"/>
<accession>A0A2N8TAX0</accession>
<feature type="non-terminal residue" evidence="3">
    <location>
        <position position="116"/>
    </location>
</feature>
<name>A0A2N8TAX0_9ACTN</name>
<evidence type="ECO:0000313" key="3">
    <source>
        <dbReference type="EMBL" id="PNG16182.1"/>
    </source>
</evidence>
<gene>
    <name evidence="3" type="ORF">C1J00_43420</name>
</gene>
<organism evidence="3 4">
    <name type="scientific">Streptomyces cahuitamycinicus</name>
    <dbReference type="NCBI Taxonomy" id="2070367"/>
    <lineage>
        <taxon>Bacteria</taxon>
        <taxon>Bacillati</taxon>
        <taxon>Actinomycetota</taxon>
        <taxon>Actinomycetes</taxon>
        <taxon>Kitasatosporales</taxon>
        <taxon>Streptomycetaceae</taxon>
        <taxon>Streptomyces</taxon>
    </lineage>
</organism>
<feature type="region of interest" description="Disordered" evidence="1">
    <location>
        <begin position="1"/>
        <end position="57"/>
    </location>
</feature>
<evidence type="ECO:0000313" key="4">
    <source>
        <dbReference type="Proteomes" id="UP000235943"/>
    </source>
</evidence>
<sequence length="116" mass="11697">MTTNTPPKPHQATGAGMAPRRREPPAPREPAAVGSWDQPAAAETSRARGRHRKPRPRKVLLAAGGLALAAGALSLLRLTSGPGPDARAVEAGPRPDPVTTATDDAAGTAADDAAGT</sequence>
<evidence type="ECO:0000256" key="2">
    <source>
        <dbReference type="SAM" id="Phobius"/>
    </source>
</evidence>
<feature type="transmembrane region" description="Helical" evidence="2">
    <location>
        <begin position="59"/>
        <end position="78"/>
    </location>
</feature>